<dbReference type="Pfam" id="PF13617">
    <property type="entry name" value="Lipoprotein_19"/>
    <property type="match status" value="1"/>
</dbReference>
<keyword evidence="2" id="KW-1185">Reference proteome</keyword>
<dbReference type="RefSeq" id="WP_183952775.1">
    <property type="nucleotide sequence ID" value="NZ_JACIDH010000020.1"/>
</dbReference>
<evidence type="ECO:0000313" key="2">
    <source>
        <dbReference type="Proteomes" id="UP000538670"/>
    </source>
</evidence>
<gene>
    <name evidence="1" type="ORF">GGR48_003182</name>
</gene>
<sequence length="53" mass="5683">MPVALAMLSGGCVNISAPDKPIEINLNINVTQEVVYRLDGEAKSLIQQNPGIF</sequence>
<accession>A0A7W6ACD6</accession>
<proteinExistence type="predicted"/>
<evidence type="ECO:0000313" key="1">
    <source>
        <dbReference type="EMBL" id="MBB3880732.1"/>
    </source>
</evidence>
<organism evidence="1 2">
    <name type="scientific">Sphingomonas pseudosanguinis</name>
    <dbReference type="NCBI Taxonomy" id="413712"/>
    <lineage>
        <taxon>Bacteria</taxon>
        <taxon>Pseudomonadati</taxon>
        <taxon>Pseudomonadota</taxon>
        <taxon>Alphaproteobacteria</taxon>
        <taxon>Sphingomonadales</taxon>
        <taxon>Sphingomonadaceae</taxon>
        <taxon>Sphingomonas</taxon>
    </lineage>
</organism>
<protein>
    <recommendedName>
        <fullName evidence="3">YnbE-like lipoprotein</fullName>
    </recommendedName>
</protein>
<dbReference type="EMBL" id="JACIDH010000020">
    <property type="protein sequence ID" value="MBB3880732.1"/>
    <property type="molecule type" value="Genomic_DNA"/>
</dbReference>
<comment type="caution">
    <text evidence="1">The sequence shown here is derived from an EMBL/GenBank/DDBJ whole genome shotgun (WGS) entry which is preliminary data.</text>
</comment>
<reference evidence="1 2" key="1">
    <citation type="submission" date="2020-08" db="EMBL/GenBank/DDBJ databases">
        <title>Genomic Encyclopedia of Type Strains, Phase IV (KMG-IV): sequencing the most valuable type-strain genomes for metagenomic binning, comparative biology and taxonomic classification.</title>
        <authorList>
            <person name="Goeker M."/>
        </authorList>
    </citation>
    <scope>NUCLEOTIDE SEQUENCE [LARGE SCALE GENOMIC DNA]</scope>
    <source>
        <strain evidence="1 2">DSM 19512</strain>
    </source>
</reference>
<name>A0A7W6ACD6_9SPHN</name>
<evidence type="ECO:0008006" key="3">
    <source>
        <dbReference type="Google" id="ProtNLM"/>
    </source>
</evidence>
<dbReference type="InterPro" id="IPR025985">
    <property type="entry name" value="YnbE"/>
</dbReference>
<dbReference type="Proteomes" id="UP000538670">
    <property type="component" value="Unassembled WGS sequence"/>
</dbReference>
<dbReference type="AlphaFoldDB" id="A0A7W6ACD6"/>